<keyword evidence="1" id="KW-0645">Protease</keyword>
<dbReference type="InterPro" id="IPR009045">
    <property type="entry name" value="Zn_M74/Hedgehog-like"/>
</dbReference>
<dbReference type="NCBIfam" id="NF006947">
    <property type="entry name" value="PRK09429.1"/>
    <property type="match status" value="1"/>
</dbReference>
<evidence type="ECO:0000256" key="1">
    <source>
        <dbReference type="ARBA" id="ARBA00022670"/>
    </source>
</evidence>
<evidence type="ECO:0000313" key="10">
    <source>
        <dbReference type="EMBL" id="MEK0083879.1"/>
    </source>
</evidence>
<keyword evidence="6" id="KW-0862">Zinc</keyword>
<reference evidence="10 11" key="1">
    <citation type="submission" date="2024-01" db="EMBL/GenBank/DDBJ databases">
        <title>Multi-omics insights into the function and evolution of sodium benzoate biodegradation pathways in Benzoatithermus flavus gen. nov., sp. nov. from hot spring.</title>
        <authorList>
            <person name="Hu C.-J."/>
            <person name="Li W.-J."/>
        </authorList>
    </citation>
    <scope>NUCLEOTIDE SEQUENCE [LARGE SCALE GENOMIC DNA]</scope>
    <source>
        <strain evidence="10 11">SYSU G07066</strain>
    </source>
</reference>
<dbReference type="PIRSF" id="PIRSF018455">
    <property type="entry name" value="MepA"/>
    <property type="match status" value="1"/>
</dbReference>
<evidence type="ECO:0000256" key="9">
    <source>
        <dbReference type="SAM" id="SignalP"/>
    </source>
</evidence>
<comment type="caution">
    <text evidence="10">The sequence shown here is derived from an EMBL/GenBank/DDBJ whole genome shotgun (WGS) entry which is preliminary data.</text>
</comment>
<evidence type="ECO:0000313" key="11">
    <source>
        <dbReference type="Proteomes" id="UP001375743"/>
    </source>
</evidence>
<dbReference type="EC" id="3.4.-.-" evidence="10"/>
<evidence type="ECO:0000256" key="3">
    <source>
        <dbReference type="ARBA" id="ARBA00022729"/>
    </source>
</evidence>
<dbReference type="InterPro" id="IPR005073">
    <property type="entry name" value="Peptidase_M74"/>
</dbReference>
<dbReference type="RefSeq" id="WP_418159722.1">
    <property type="nucleotide sequence ID" value="NZ_JBBLZC010000010.1"/>
</dbReference>
<dbReference type="GO" id="GO:0016787">
    <property type="term" value="F:hydrolase activity"/>
    <property type="evidence" value="ECO:0007669"/>
    <property type="project" value="UniProtKB-KW"/>
</dbReference>
<evidence type="ECO:0000256" key="8">
    <source>
        <dbReference type="SAM" id="MobiDB-lite"/>
    </source>
</evidence>
<evidence type="ECO:0000256" key="6">
    <source>
        <dbReference type="ARBA" id="ARBA00022833"/>
    </source>
</evidence>
<dbReference type="EMBL" id="JBBLZC010000010">
    <property type="protein sequence ID" value="MEK0083879.1"/>
    <property type="molecule type" value="Genomic_DNA"/>
</dbReference>
<feature type="chain" id="PRO_5046788035" evidence="9">
    <location>
        <begin position="28"/>
        <end position="294"/>
    </location>
</feature>
<proteinExistence type="predicted"/>
<organism evidence="10 11">
    <name type="scientific">Benzoatithermus flavus</name>
    <dbReference type="NCBI Taxonomy" id="3108223"/>
    <lineage>
        <taxon>Bacteria</taxon>
        <taxon>Pseudomonadati</taxon>
        <taxon>Pseudomonadota</taxon>
        <taxon>Alphaproteobacteria</taxon>
        <taxon>Geminicoccales</taxon>
        <taxon>Geminicoccaceae</taxon>
        <taxon>Benzoatithermus</taxon>
    </lineage>
</organism>
<feature type="region of interest" description="Disordered" evidence="8">
    <location>
        <begin position="243"/>
        <end position="275"/>
    </location>
</feature>
<feature type="signal peptide" evidence="9">
    <location>
        <begin position="1"/>
        <end position="27"/>
    </location>
</feature>
<gene>
    <name evidence="10" type="primary">mepA</name>
    <name evidence="10" type="ORF">U1T56_12020</name>
</gene>
<keyword evidence="11" id="KW-1185">Reference proteome</keyword>
<keyword evidence="4" id="KW-0574">Periplasm</keyword>
<sequence length="294" mass="32078">MWLLRTFWCGVLAGLAVSLAAAVSVPAASGETLSANQLFGAVREPTADRRPEVIGSYARGCLRGAVELPVSGPGWEVMRLSRNRNWSHPSLVRFIERLAADTEREDGVGILVGDLGQPRGGPARFGHASHQIGLDADIWLMPPPARPLSLDDRERLVPVSMVQDDRYAVDPSRFGRRQAALIRRAALSPEVARIFVNPGIKAALCATAEGDRRWLGKVRPWWGHDAHMHVRLRCPAGQLSCEDQDPPPAGDGCGAELERWLGRPPYKPKDTTQPARPVALAALPAECRVVLREP</sequence>
<accession>A0ABU8XU34</accession>
<evidence type="ECO:0000256" key="2">
    <source>
        <dbReference type="ARBA" id="ARBA00022723"/>
    </source>
</evidence>
<dbReference type="Gene3D" id="3.30.1380.10">
    <property type="match status" value="1"/>
</dbReference>
<keyword evidence="2" id="KW-0479">Metal-binding</keyword>
<evidence type="ECO:0000256" key="7">
    <source>
        <dbReference type="ARBA" id="ARBA00023049"/>
    </source>
</evidence>
<name>A0ABU8XU34_9PROT</name>
<keyword evidence="5 10" id="KW-0378">Hydrolase</keyword>
<keyword evidence="7" id="KW-0482">Metalloprotease</keyword>
<keyword evidence="3 9" id="KW-0732">Signal</keyword>
<evidence type="ECO:0000256" key="5">
    <source>
        <dbReference type="ARBA" id="ARBA00022801"/>
    </source>
</evidence>
<dbReference type="Proteomes" id="UP001375743">
    <property type="component" value="Unassembled WGS sequence"/>
</dbReference>
<dbReference type="Pfam" id="PF03411">
    <property type="entry name" value="Peptidase_M74"/>
    <property type="match status" value="1"/>
</dbReference>
<dbReference type="SUPFAM" id="SSF55166">
    <property type="entry name" value="Hedgehog/DD-peptidase"/>
    <property type="match status" value="1"/>
</dbReference>
<protein>
    <submittedName>
        <fullName evidence="10">Penicillin-insensitive murein endopeptidase</fullName>
        <ecNumber evidence="10">3.4.-.-</ecNumber>
    </submittedName>
</protein>
<evidence type="ECO:0000256" key="4">
    <source>
        <dbReference type="ARBA" id="ARBA00022764"/>
    </source>
</evidence>